<keyword evidence="1" id="KW-1133">Transmembrane helix</keyword>
<protein>
    <recommendedName>
        <fullName evidence="2">EccD-like transmembrane domain-containing protein</fullName>
    </recommendedName>
</protein>
<dbReference type="AlphaFoldDB" id="A0A1L7CJW4"/>
<feature type="transmembrane region" description="Helical" evidence="1">
    <location>
        <begin position="408"/>
        <end position="428"/>
    </location>
</feature>
<feature type="transmembrane region" description="Helical" evidence="1">
    <location>
        <begin position="448"/>
        <end position="467"/>
    </location>
</feature>
<dbReference type="NCBIfam" id="TIGR03920">
    <property type="entry name" value="T7SS_EccD"/>
    <property type="match status" value="1"/>
</dbReference>
<dbReference type="InterPro" id="IPR044049">
    <property type="entry name" value="EccD_transm"/>
</dbReference>
<evidence type="ECO:0000259" key="2">
    <source>
        <dbReference type="Pfam" id="PF19053"/>
    </source>
</evidence>
<keyword evidence="4" id="KW-1185">Reference proteome</keyword>
<name>A0A1L7CJW4_CORFL</name>
<feature type="domain" description="EccD-like transmembrane" evidence="2">
    <location>
        <begin position="112"/>
        <end position="470"/>
    </location>
</feature>
<feature type="transmembrane region" description="Helical" evidence="1">
    <location>
        <begin position="111"/>
        <end position="129"/>
    </location>
</feature>
<sequence>MDTSIAEKVRLTVRFSHKDFEKEADVSLPRSSSLGEVLGELLALVAAPSHLRSWQATSAGGRNIDMTAPIGAVELPDGAIVVLGPACATPPPVIRDAAEALEARAGAENSGAFAALWILGGLLATAGLAAAFHPVIAAAGVGAVSFLLALWTRMNLLAYVSIGMLALSGGLFAGGGGSVAPLDLALTLLSAVLAAGCALGLCRLAGLGTVYATSLLSTWCGLYVVAAAGLFLPGPSSAFAGAPVIAACALGICFMLVFLVVTPSLTARLAGLQPPRIPTAGQDLAVSDAIDLHVEEKARRAQEIYSGILTGLTCGIVPALLLLAVTGAGEPGTAAGALLGSDSLGAGFAQALCITVAVSVTLHASRQGHPRAIWPQMIIAATAAMSSCLCAAAAWFRLDFPTPDAGLWVMSAVAVVTITVMVTAAVFASRFAALEPTAVVWLERAESLAIAASLPLALHLAGVFSLIRGLG</sequence>
<organism evidence="3 4">
    <name type="scientific">Corynebacterium flavescens</name>
    <dbReference type="NCBI Taxonomy" id="28028"/>
    <lineage>
        <taxon>Bacteria</taxon>
        <taxon>Bacillati</taxon>
        <taxon>Actinomycetota</taxon>
        <taxon>Actinomycetes</taxon>
        <taxon>Mycobacteriales</taxon>
        <taxon>Corynebacteriaceae</taxon>
        <taxon>Corynebacterium</taxon>
    </lineage>
</organism>
<evidence type="ECO:0000313" key="3">
    <source>
        <dbReference type="EMBL" id="APT86152.1"/>
    </source>
</evidence>
<proteinExistence type="predicted"/>
<feature type="transmembrane region" description="Helical" evidence="1">
    <location>
        <begin position="304"/>
        <end position="325"/>
    </location>
</feature>
<evidence type="ECO:0000313" key="4">
    <source>
        <dbReference type="Proteomes" id="UP000185479"/>
    </source>
</evidence>
<feature type="transmembrane region" description="Helical" evidence="1">
    <location>
        <begin position="135"/>
        <end position="151"/>
    </location>
</feature>
<feature type="transmembrane region" description="Helical" evidence="1">
    <location>
        <begin position="345"/>
        <end position="365"/>
    </location>
</feature>
<evidence type="ECO:0000256" key="1">
    <source>
        <dbReference type="SAM" id="Phobius"/>
    </source>
</evidence>
<reference evidence="3 4" key="1">
    <citation type="submission" date="2014-08" db="EMBL/GenBank/DDBJ databases">
        <title>Complete genome sequence of Corynebacterium flavescens OJ8(T)(=DSM 20296(T)), isolated from cheese.</title>
        <authorList>
            <person name="Ruckert C."/>
            <person name="Albersmeier A."/>
            <person name="Winkler A."/>
            <person name="Kalinowski J."/>
        </authorList>
    </citation>
    <scope>NUCLEOTIDE SEQUENCE [LARGE SCALE GENOMIC DNA]</scope>
    <source>
        <strain evidence="3 4">OJ8</strain>
    </source>
</reference>
<dbReference type="Pfam" id="PF19053">
    <property type="entry name" value="EccD"/>
    <property type="match status" value="1"/>
</dbReference>
<keyword evidence="1" id="KW-0812">Transmembrane</keyword>
<feature type="transmembrane region" description="Helical" evidence="1">
    <location>
        <begin position="377"/>
        <end position="396"/>
    </location>
</feature>
<feature type="transmembrane region" description="Helical" evidence="1">
    <location>
        <begin position="209"/>
        <end position="232"/>
    </location>
</feature>
<accession>A0A1L7CJW4</accession>
<feature type="transmembrane region" description="Helical" evidence="1">
    <location>
        <begin position="238"/>
        <end position="261"/>
    </location>
</feature>
<keyword evidence="1" id="KW-0472">Membrane</keyword>
<dbReference type="STRING" id="28028.CFLV_02400"/>
<feature type="transmembrane region" description="Helical" evidence="1">
    <location>
        <begin position="184"/>
        <end position="202"/>
    </location>
</feature>
<gene>
    <name evidence="3" type="ORF">CFLV_02400</name>
</gene>
<dbReference type="RefSeq" id="WP_075729149.1">
    <property type="nucleotide sequence ID" value="NZ_BJNB01000008.1"/>
</dbReference>
<dbReference type="InterPro" id="IPR006707">
    <property type="entry name" value="T7SS_EccD"/>
</dbReference>
<dbReference type="EMBL" id="CP009246">
    <property type="protein sequence ID" value="APT86152.1"/>
    <property type="molecule type" value="Genomic_DNA"/>
</dbReference>
<feature type="transmembrane region" description="Helical" evidence="1">
    <location>
        <begin position="156"/>
        <end position="178"/>
    </location>
</feature>
<dbReference type="Proteomes" id="UP000185479">
    <property type="component" value="Chromosome"/>
</dbReference>
<dbReference type="KEGG" id="cfc:CFLV_02400"/>